<dbReference type="PANTHER" id="PTHR43689:SF8">
    <property type="entry name" value="ALPHA_BETA-HYDROLASES SUPERFAMILY PROTEIN"/>
    <property type="match status" value="1"/>
</dbReference>
<dbReference type="Pfam" id="PF00561">
    <property type="entry name" value="Abhydrolase_1"/>
    <property type="match status" value="1"/>
</dbReference>
<protein>
    <recommendedName>
        <fullName evidence="1">AB hydrolase-1 domain-containing protein</fullName>
    </recommendedName>
</protein>
<proteinExistence type="predicted"/>
<dbReference type="PANTHER" id="PTHR43689">
    <property type="entry name" value="HYDROLASE"/>
    <property type="match status" value="1"/>
</dbReference>
<dbReference type="InterPro" id="IPR000073">
    <property type="entry name" value="AB_hydrolase_1"/>
</dbReference>
<comment type="caution">
    <text evidence="2">The sequence shown here is derived from an EMBL/GenBank/DDBJ whole genome shotgun (WGS) entry which is preliminary data.</text>
</comment>
<accession>K1S7M8</accession>
<dbReference type="EMBL" id="AJWZ01007562">
    <property type="protein sequence ID" value="EKC56557.1"/>
    <property type="molecule type" value="Genomic_DNA"/>
</dbReference>
<feature type="non-terminal residue" evidence="2">
    <location>
        <position position="189"/>
    </location>
</feature>
<sequence length="189" mass="21566">MTNILVHGLGQTEQSWDKVIEELNKSNIEVSNPNLFNLAKNYQINYENIYRTFADYCDSFKDKINLCGLSLGGILAIDYAIEHPEKINSIVLIGTPYEIPKKMLKLQNFIFKFIPKKTFDSMGISKNNFINLTNSMYNLDIKSKVSYIKCSTLVLCGEKDNVNIKSAHYLSENIRNATMKIIENSAHIV</sequence>
<dbReference type="AlphaFoldDB" id="K1S7M8"/>
<gene>
    <name evidence="2" type="ORF">OBE_11000</name>
</gene>
<dbReference type="InterPro" id="IPR029058">
    <property type="entry name" value="AB_hydrolase_fold"/>
</dbReference>
<dbReference type="PRINTS" id="PR00111">
    <property type="entry name" value="ABHYDROLASE"/>
</dbReference>
<evidence type="ECO:0000259" key="1">
    <source>
        <dbReference type="Pfam" id="PF00561"/>
    </source>
</evidence>
<dbReference type="Gene3D" id="3.40.50.1820">
    <property type="entry name" value="alpha/beta hydrolase"/>
    <property type="match status" value="1"/>
</dbReference>
<organism evidence="2">
    <name type="scientific">human gut metagenome</name>
    <dbReference type="NCBI Taxonomy" id="408170"/>
    <lineage>
        <taxon>unclassified sequences</taxon>
        <taxon>metagenomes</taxon>
        <taxon>organismal metagenomes</taxon>
    </lineage>
</organism>
<dbReference type="SUPFAM" id="SSF53474">
    <property type="entry name" value="alpha/beta-Hydrolases"/>
    <property type="match status" value="1"/>
</dbReference>
<evidence type="ECO:0000313" key="2">
    <source>
        <dbReference type="EMBL" id="EKC56557.1"/>
    </source>
</evidence>
<reference evidence="2" key="1">
    <citation type="journal article" date="2013" name="Environ. Microbiol.">
        <title>Microbiota from the distal guts of lean and obese adolescents exhibit partial functional redundancy besides clear differences in community structure.</title>
        <authorList>
            <person name="Ferrer M."/>
            <person name="Ruiz A."/>
            <person name="Lanza F."/>
            <person name="Haange S.B."/>
            <person name="Oberbach A."/>
            <person name="Till H."/>
            <person name="Bargiela R."/>
            <person name="Campoy C."/>
            <person name="Segura M.T."/>
            <person name="Richter M."/>
            <person name="von Bergen M."/>
            <person name="Seifert J."/>
            <person name="Suarez A."/>
        </authorList>
    </citation>
    <scope>NUCLEOTIDE SEQUENCE</scope>
</reference>
<feature type="domain" description="AB hydrolase-1" evidence="1">
    <location>
        <begin position="4"/>
        <end position="104"/>
    </location>
</feature>
<name>K1S7M8_9ZZZZ</name>